<accession>A0A833V9X7</accession>
<gene>
    <name evidence="2" type="ORF">FCM35_KLT03635</name>
</gene>
<evidence type="ECO:0000313" key="3">
    <source>
        <dbReference type="Proteomes" id="UP000623129"/>
    </source>
</evidence>
<dbReference type="PANTHER" id="PTHR47805">
    <property type="entry name" value="SAGA-ASSOCIATED FACTOR 73"/>
    <property type="match status" value="1"/>
</dbReference>
<dbReference type="EMBL" id="SWLB01000013">
    <property type="protein sequence ID" value="KAF3330281.1"/>
    <property type="molecule type" value="Genomic_DNA"/>
</dbReference>
<name>A0A833V9X7_9POAL</name>
<dbReference type="OrthoDB" id="21678at2759"/>
<sequence length="302" mass="33349">MVCMLGHWRMASVVKLLKVENYSDVTTEEINDEKTATQLLRKGFLDADEANLLEEEDMHVFGCKPMADPLHLVCCNSCKKPVRASQYTTHAERCNPLTFKRDSPSGINNEVKAKKPPRKGKKACERTTSGNQNASIGVKAKKEIADESRVSGLAMGAEDSLSSVLGRGPTVTMHEPDDIKFSSTSSRGVPHPLATKIYHCQRNSQLRFELSQIYHGACEDGYRGNCPNLASIENGVVNPHATSCINSLHGTENNSFVQTKQSRSFQKETHVPQAVNGKPNSRYHSTNPYWENSVKQVNGSCP</sequence>
<feature type="region of interest" description="Disordered" evidence="1">
    <location>
        <begin position="105"/>
        <end position="129"/>
    </location>
</feature>
<evidence type="ECO:0008006" key="4">
    <source>
        <dbReference type="Google" id="ProtNLM"/>
    </source>
</evidence>
<dbReference type="PANTHER" id="PTHR47805:SF1">
    <property type="entry name" value="SAGA-ASSOCIATED FACTOR 73"/>
    <property type="match status" value="1"/>
</dbReference>
<dbReference type="GO" id="GO:0000124">
    <property type="term" value="C:SAGA complex"/>
    <property type="evidence" value="ECO:0007669"/>
    <property type="project" value="InterPro"/>
</dbReference>
<comment type="caution">
    <text evidence="2">The sequence shown here is derived from an EMBL/GenBank/DDBJ whole genome shotgun (WGS) entry which is preliminary data.</text>
</comment>
<reference evidence="2" key="1">
    <citation type="submission" date="2020-01" db="EMBL/GenBank/DDBJ databases">
        <title>Genome sequence of Kobresia littledalei, the first chromosome-level genome in the family Cyperaceae.</title>
        <authorList>
            <person name="Qu G."/>
        </authorList>
    </citation>
    <scope>NUCLEOTIDE SEQUENCE</scope>
    <source>
        <strain evidence="2">C.B.Clarke</strain>
        <tissue evidence="2">Leaf</tissue>
    </source>
</reference>
<dbReference type="Proteomes" id="UP000623129">
    <property type="component" value="Unassembled WGS sequence"/>
</dbReference>
<evidence type="ECO:0000313" key="2">
    <source>
        <dbReference type="EMBL" id="KAF3330281.1"/>
    </source>
</evidence>
<dbReference type="AlphaFoldDB" id="A0A833V9X7"/>
<proteinExistence type="predicted"/>
<organism evidence="2 3">
    <name type="scientific">Carex littledalei</name>
    <dbReference type="NCBI Taxonomy" id="544730"/>
    <lineage>
        <taxon>Eukaryota</taxon>
        <taxon>Viridiplantae</taxon>
        <taxon>Streptophyta</taxon>
        <taxon>Embryophyta</taxon>
        <taxon>Tracheophyta</taxon>
        <taxon>Spermatophyta</taxon>
        <taxon>Magnoliopsida</taxon>
        <taxon>Liliopsida</taxon>
        <taxon>Poales</taxon>
        <taxon>Cyperaceae</taxon>
        <taxon>Cyperoideae</taxon>
        <taxon>Cariceae</taxon>
        <taxon>Carex</taxon>
        <taxon>Carex subgen. Euthyceras</taxon>
    </lineage>
</organism>
<evidence type="ECO:0000256" key="1">
    <source>
        <dbReference type="SAM" id="MobiDB-lite"/>
    </source>
</evidence>
<keyword evidence="3" id="KW-1185">Reference proteome</keyword>
<dbReference type="InterPro" id="IPR037804">
    <property type="entry name" value="SGF73"/>
</dbReference>
<protein>
    <recommendedName>
        <fullName evidence="4">SAGA-associated factor 11</fullName>
    </recommendedName>
</protein>
<feature type="region of interest" description="Disordered" evidence="1">
    <location>
        <begin position="263"/>
        <end position="286"/>
    </location>
</feature>